<name>A0A3B0ZE08_9ZZZZ</name>
<evidence type="ECO:0000313" key="1">
    <source>
        <dbReference type="EMBL" id="VAW78946.1"/>
    </source>
</evidence>
<sequence>MNLLPTISLLSFIPPKISRAVILSTLVIVTFNFNAQAQSKNGFDLSNTSIKKSEIISGGPRRDGIPSINHPKFIDAKKVNFLKDSDIVIGLTRGNITRAYPTRILVWHEIVNDIINNDPVVITYCPLCGTGMIFKRQIKGKLVSFGVSGLLYRSDVLMYDRKTNSLWSQLLMKAVSGTEIGTQLEWLPSEYSTWKAWKQKYPNGKVLSLDTGYTRDYRSESAYAEYRSSNNIMFPVPQTRRELPNKELVIGVILHGKAKAYPIKFFSKKSVVKDTLANSSLLIRYNKTKKSHEIVDSKGKQIPSVLVYWFAWQAFYPQTELWTK</sequence>
<gene>
    <name evidence="1" type="ORF">MNBD_GAMMA12-3238</name>
</gene>
<reference evidence="1" key="1">
    <citation type="submission" date="2018-06" db="EMBL/GenBank/DDBJ databases">
        <authorList>
            <person name="Zhirakovskaya E."/>
        </authorList>
    </citation>
    <scope>NUCLEOTIDE SEQUENCE</scope>
</reference>
<protein>
    <recommendedName>
        <fullName evidence="2">DUF3179 domain-containing protein</fullName>
    </recommendedName>
</protein>
<dbReference type="EMBL" id="UOFL01000170">
    <property type="protein sequence ID" value="VAW78946.1"/>
    <property type="molecule type" value="Genomic_DNA"/>
</dbReference>
<dbReference type="InterPro" id="IPR021516">
    <property type="entry name" value="DUF3179"/>
</dbReference>
<evidence type="ECO:0008006" key="2">
    <source>
        <dbReference type="Google" id="ProtNLM"/>
    </source>
</evidence>
<accession>A0A3B0ZE08</accession>
<dbReference type="Pfam" id="PF11376">
    <property type="entry name" value="DUF3179"/>
    <property type="match status" value="1"/>
</dbReference>
<dbReference type="AlphaFoldDB" id="A0A3B0ZE08"/>
<organism evidence="1">
    <name type="scientific">hydrothermal vent metagenome</name>
    <dbReference type="NCBI Taxonomy" id="652676"/>
    <lineage>
        <taxon>unclassified sequences</taxon>
        <taxon>metagenomes</taxon>
        <taxon>ecological metagenomes</taxon>
    </lineage>
</organism>
<proteinExistence type="predicted"/>